<dbReference type="SUPFAM" id="SSF53335">
    <property type="entry name" value="S-adenosyl-L-methionine-dependent methyltransferases"/>
    <property type="match status" value="1"/>
</dbReference>
<evidence type="ECO:0000313" key="21">
    <source>
        <dbReference type="Proteomes" id="UP000472260"/>
    </source>
</evidence>
<keyword evidence="13" id="KW-0804">Transcription</keyword>
<evidence type="ECO:0000256" key="6">
    <source>
        <dbReference type="ARBA" id="ARBA00022454"/>
    </source>
</evidence>
<protein>
    <recommendedName>
        <fullName evidence="5">Histone-arginine methyltransferase CARM1</fullName>
        <ecNumber evidence="4">2.1.1.319</ecNumber>
    </recommendedName>
    <alternativeName>
        <fullName evidence="16">Coactivator-associated arginine methyltransferase 1</fullName>
    </alternativeName>
    <alternativeName>
        <fullName evidence="15">Protein arginine N-methyltransferase 4</fullName>
    </alternativeName>
</protein>
<evidence type="ECO:0000256" key="17">
    <source>
        <dbReference type="ARBA" id="ARBA00049086"/>
    </source>
</evidence>
<dbReference type="Pfam" id="PF11531">
    <property type="entry name" value="CARM1"/>
    <property type="match status" value="1"/>
</dbReference>
<dbReference type="PANTHER" id="PTHR11006">
    <property type="entry name" value="PROTEIN ARGININE N-METHYLTRANSFERASE"/>
    <property type="match status" value="1"/>
</dbReference>
<dbReference type="FunFam" id="2.30.29.30:FF:000235">
    <property type="entry name" value="Coactivator-associated arginine methyltransferase 1"/>
    <property type="match status" value="1"/>
</dbReference>
<dbReference type="InterPro" id="IPR029063">
    <property type="entry name" value="SAM-dependent_MTases_sf"/>
</dbReference>
<dbReference type="FunFam" id="2.70.160.11:FF:000002">
    <property type="entry name" value="Probable histone-arginine methyltransferase CARM1"/>
    <property type="match status" value="1"/>
</dbReference>
<dbReference type="GO" id="GO:0035242">
    <property type="term" value="F:protein-arginine omega-N asymmetric methyltransferase activity"/>
    <property type="evidence" value="ECO:0007669"/>
    <property type="project" value="UniProtKB-EC"/>
</dbReference>
<keyword evidence="11" id="KW-0156">Chromatin regulator</keyword>
<dbReference type="InterPro" id="IPR025799">
    <property type="entry name" value="Arg_MeTrfase"/>
</dbReference>
<evidence type="ECO:0000256" key="3">
    <source>
        <dbReference type="ARBA" id="ARBA00004496"/>
    </source>
</evidence>
<evidence type="ECO:0000256" key="5">
    <source>
        <dbReference type="ARBA" id="ARBA00021804"/>
    </source>
</evidence>
<dbReference type="PANTHER" id="PTHR11006:SF51">
    <property type="entry name" value="HISTONE-ARGININE METHYLTRANSFERASE CARM1"/>
    <property type="match status" value="1"/>
</dbReference>
<dbReference type="AlphaFoldDB" id="A0A671PAU7"/>
<dbReference type="InterPro" id="IPR055135">
    <property type="entry name" value="PRMT_dom"/>
</dbReference>
<evidence type="ECO:0000259" key="19">
    <source>
        <dbReference type="Pfam" id="PF22528"/>
    </source>
</evidence>
<keyword evidence="12" id="KW-0805">Transcription regulation</keyword>
<dbReference type="GO" id="GO:0005634">
    <property type="term" value="C:nucleus"/>
    <property type="evidence" value="ECO:0007669"/>
    <property type="project" value="UniProtKB-SubCell"/>
</dbReference>
<reference evidence="20" key="1">
    <citation type="submission" date="2025-08" db="UniProtKB">
        <authorList>
            <consortium name="Ensembl"/>
        </authorList>
    </citation>
    <scope>IDENTIFICATION</scope>
</reference>
<dbReference type="CDD" id="cd13330">
    <property type="entry name" value="PH_CARM1"/>
    <property type="match status" value="1"/>
</dbReference>
<keyword evidence="21" id="KW-1185">Reference proteome</keyword>
<keyword evidence="14" id="KW-0539">Nucleus</keyword>
<evidence type="ECO:0000256" key="1">
    <source>
        <dbReference type="ARBA" id="ARBA00004123"/>
    </source>
</evidence>
<dbReference type="GO" id="GO:0005737">
    <property type="term" value="C:cytoplasm"/>
    <property type="evidence" value="ECO:0007669"/>
    <property type="project" value="UniProtKB-SubCell"/>
</dbReference>
<evidence type="ECO:0000256" key="14">
    <source>
        <dbReference type="ARBA" id="ARBA00023242"/>
    </source>
</evidence>
<keyword evidence="6" id="KW-0158">Chromosome</keyword>
<evidence type="ECO:0000256" key="8">
    <source>
        <dbReference type="ARBA" id="ARBA00022603"/>
    </source>
</evidence>
<dbReference type="GO" id="GO:0070611">
    <property type="term" value="F:histone H3R2 methyltransferase activity"/>
    <property type="evidence" value="ECO:0007669"/>
    <property type="project" value="TreeGrafter"/>
</dbReference>
<evidence type="ECO:0000256" key="16">
    <source>
        <dbReference type="ARBA" id="ARBA00033236"/>
    </source>
</evidence>
<name>A0A671PAU7_9TELE</name>
<evidence type="ECO:0000256" key="4">
    <source>
        <dbReference type="ARBA" id="ARBA00011925"/>
    </source>
</evidence>
<dbReference type="GO" id="GO:0032259">
    <property type="term" value="P:methylation"/>
    <property type="evidence" value="ECO:0007669"/>
    <property type="project" value="UniProtKB-KW"/>
</dbReference>
<evidence type="ECO:0000256" key="18">
    <source>
        <dbReference type="PROSITE-ProRule" id="PRU01015"/>
    </source>
</evidence>
<evidence type="ECO:0000256" key="13">
    <source>
        <dbReference type="ARBA" id="ARBA00023163"/>
    </source>
</evidence>
<keyword evidence="10 18" id="KW-0949">S-adenosyl-L-methionine</keyword>
<dbReference type="InterPro" id="IPR011993">
    <property type="entry name" value="PH-like_dom_sf"/>
</dbReference>
<dbReference type="Ensembl" id="ENSSANT00000058602.1">
    <property type="protein sequence ID" value="ENSSANP00000055078.1"/>
    <property type="gene ID" value="ENSSANG00000027530.1"/>
</dbReference>
<dbReference type="EC" id="2.1.1.319" evidence="4"/>
<reference evidence="20" key="2">
    <citation type="submission" date="2025-09" db="UniProtKB">
        <authorList>
            <consortium name="Ensembl"/>
        </authorList>
    </citation>
    <scope>IDENTIFICATION</scope>
</reference>
<dbReference type="CDD" id="cd02440">
    <property type="entry name" value="AdoMet_MTases"/>
    <property type="match status" value="1"/>
</dbReference>
<accession>A0A671PAU7</accession>
<evidence type="ECO:0000256" key="7">
    <source>
        <dbReference type="ARBA" id="ARBA00022490"/>
    </source>
</evidence>
<feature type="domain" description="Protein arginine N-methyltransferase" evidence="19">
    <location>
        <begin position="264"/>
        <end position="425"/>
    </location>
</feature>
<evidence type="ECO:0000256" key="11">
    <source>
        <dbReference type="ARBA" id="ARBA00022853"/>
    </source>
</evidence>
<keyword evidence="8 18" id="KW-0489">Methyltransferase</keyword>
<evidence type="ECO:0000256" key="15">
    <source>
        <dbReference type="ARBA" id="ARBA00030670"/>
    </source>
</evidence>
<evidence type="ECO:0000256" key="10">
    <source>
        <dbReference type="ARBA" id="ARBA00022691"/>
    </source>
</evidence>
<evidence type="ECO:0000256" key="2">
    <source>
        <dbReference type="ARBA" id="ARBA00004286"/>
    </source>
</evidence>
<keyword evidence="9 18" id="KW-0808">Transferase</keyword>
<sequence length="581" mass="64118">QAAMAVSVFPGVRLLSIGDANGDIQRHSEQQPLRLEIKINQDVALINEETCVFKCSVSRETECSRVGKQSFIITLGCNSVLLQFASPADFSSFYNLLKNCRGHGGEHSVFSDRTEESSAVQYFQFYGYLSQQQNMMQDYVRTGTYQRAILQNHTDFKDKVVLDVGCGSGILSFFAAQAGARKVYAVEASTMAQHAEVLVNSNRLSERVVVIPGKVEEVSLPEQVDIIISEPMGYMLFNERMLESYLHAKKFLKPNGKMFPTIGDVHLAPFTDEQLYMEQFTKANFWYQPSFHGVDLSALRGAAVDEYFRQPIVDTFDIRILMAKSVKYTVNFLEAKEEDLYKIEIPFKFHMMHSGLVHGLAFWFDVAFIGSVMTVWLSTAPTEPLTHWYQVRCLLQSPLFAKAGDTMSGTAHLIANKRQSYDISIVAQVDQTGSKSSNLLDLKNPFFRYTGTTPTPPPGSHYSSPSENMWNTGGTYSMSQGMAVSGMPAAYDLSTVIGGSGTTVSHNNIIPIVNTGIVNHTHSRMGSIMSTGIVQGATTAQQGPSSSSPYYPVTNQFTMGGPAISMASPMAIPSNTMHYGS</sequence>
<dbReference type="Proteomes" id="UP000472260">
    <property type="component" value="Unassembled WGS sequence"/>
</dbReference>
<dbReference type="Gene3D" id="2.70.160.11">
    <property type="entry name" value="Hnrnp arginine n-methyltransferase1"/>
    <property type="match status" value="1"/>
</dbReference>
<organism evidence="20 21">
    <name type="scientific">Sinocyclocheilus anshuiensis</name>
    <dbReference type="NCBI Taxonomy" id="1608454"/>
    <lineage>
        <taxon>Eukaryota</taxon>
        <taxon>Metazoa</taxon>
        <taxon>Chordata</taxon>
        <taxon>Craniata</taxon>
        <taxon>Vertebrata</taxon>
        <taxon>Euteleostomi</taxon>
        <taxon>Actinopterygii</taxon>
        <taxon>Neopterygii</taxon>
        <taxon>Teleostei</taxon>
        <taxon>Ostariophysi</taxon>
        <taxon>Cypriniformes</taxon>
        <taxon>Cyprinidae</taxon>
        <taxon>Cyprininae</taxon>
        <taxon>Sinocyclocheilus</taxon>
    </lineage>
</organism>
<dbReference type="Pfam" id="PF06325">
    <property type="entry name" value="PrmA"/>
    <property type="match status" value="1"/>
</dbReference>
<comment type="catalytic activity">
    <reaction evidence="17">
        <text>L-arginyl-[protein] + 2 S-adenosyl-L-methionine = N(omega),N(omega)-dimethyl-L-arginyl-[protein] + 2 S-adenosyl-L-homocysteine + 2 H(+)</text>
        <dbReference type="Rhea" id="RHEA:48096"/>
        <dbReference type="Rhea" id="RHEA-COMP:10532"/>
        <dbReference type="Rhea" id="RHEA-COMP:11991"/>
        <dbReference type="ChEBI" id="CHEBI:15378"/>
        <dbReference type="ChEBI" id="CHEBI:29965"/>
        <dbReference type="ChEBI" id="CHEBI:57856"/>
        <dbReference type="ChEBI" id="CHEBI:59789"/>
        <dbReference type="ChEBI" id="CHEBI:61897"/>
        <dbReference type="EC" id="2.1.1.319"/>
    </reaction>
</comment>
<dbReference type="GO" id="GO:0005694">
    <property type="term" value="C:chromosome"/>
    <property type="evidence" value="ECO:0007669"/>
    <property type="project" value="UniProtKB-SubCell"/>
</dbReference>
<dbReference type="Gene3D" id="2.30.29.30">
    <property type="entry name" value="Pleckstrin-homology domain (PH domain)/Phosphotyrosine-binding domain (PTB)"/>
    <property type="match status" value="1"/>
</dbReference>
<dbReference type="Pfam" id="PF22528">
    <property type="entry name" value="PRMT_C"/>
    <property type="match status" value="1"/>
</dbReference>
<proteinExistence type="predicted"/>
<comment type="subcellular location">
    <subcellularLocation>
        <location evidence="2">Chromosome</location>
    </subcellularLocation>
    <subcellularLocation>
        <location evidence="3">Cytoplasm</location>
    </subcellularLocation>
    <subcellularLocation>
        <location evidence="1">Nucleus</location>
    </subcellularLocation>
</comment>
<gene>
    <name evidence="20" type="primary">LOC107698630</name>
</gene>
<evidence type="ECO:0000256" key="9">
    <source>
        <dbReference type="ARBA" id="ARBA00022679"/>
    </source>
</evidence>
<dbReference type="PROSITE" id="PS51678">
    <property type="entry name" value="SAM_MT_PRMT"/>
    <property type="match status" value="1"/>
</dbReference>
<dbReference type="Gene3D" id="3.40.50.150">
    <property type="entry name" value="Vaccinia Virus protein VP39"/>
    <property type="match status" value="1"/>
</dbReference>
<evidence type="ECO:0000256" key="12">
    <source>
        <dbReference type="ARBA" id="ARBA00023015"/>
    </source>
</evidence>
<keyword evidence="7" id="KW-0963">Cytoplasm</keyword>
<evidence type="ECO:0000313" key="20">
    <source>
        <dbReference type="Ensembl" id="ENSSANP00000055078.1"/>
    </source>
</evidence>
<dbReference type="FunFam" id="3.40.50.150:FF:000031">
    <property type="entry name" value="Putative Histone-arginine methyltransferase CARM1"/>
    <property type="match status" value="1"/>
</dbReference>